<reference evidence="1" key="1">
    <citation type="submission" date="2022-08" db="EMBL/GenBank/DDBJ databases">
        <title>Genome Sequence of Fusarium decemcellulare.</title>
        <authorList>
            <person name="Buettner E."/>
        </authorList>
    </citation>
    <scope>NUCLEOTIDE SEQUENCE</scope>
    <source>
        <strain evidence="1">Babe19</strain>
    </source>
</reference>
<keyword evidence="2" id="KW-1185">Reference proteome</keyword>
<proteinExistence type="predicted"/>
<accession>A0ACC1SMP7</accession>
<protein>
    <submittedName>
        <fullName evidence="1">Uncharacterized protein</fullName>
    </submittedName>
</protein>
<evidence type="ECO:0000313" key="2">
    <source>
        <dbReference type="Proteomes" id="UP001148629"/>
    </source>
</evidence>
<comment type="caution">
    <text evidence="1">The sequence shown here is derived from an EMBL/GenBank/DDBJ whole genome shotgun (WGS) entry which is preliminary data.</text>
</comment>
<name>A0ACC1SMP7_9HYPO</name>
<dbReference type="EMBL" id="JANRMS010000274">
    <property type="protein sequence ID" value="KAJ3542836.1"/>
    <property type="molecule type" value="Genomic_DNA"/>
</dbReference>
<sequence length="155" mass="16182">MKLSVVTSLAAFSLVPSVSAINFWVAEALSGDGCVGSGGVPCGSSNDLAYITQDGKKPGCVQLEQARLAGGWPPANFFSSTACGVKLNFYKDSNGRDYTYYKKDGDGKQLGRCVPNSPGSAFCLNVLALGSTVVNGRYACTNYNQVVDGTNPCQS</sequence>
<gene>
    <name evidence="1" type="ORF">NM208_g3890</name>
</gene>
<evidence type="ECO:0000313" key="1">
    <source>
        <dbReference type="EMBL" id="KAJ3542836.1"/>
    </source>
</evidence>
<dbReference type="Proteomes" id="UP001148629">
    <property type="component" value="Unassembled WGS sequence"/>
</dbReference>
<organism evidence="1 2">
    <name type="scientific">Fusarium decemcellulare</name>
    <dbReference type="NCBI Taxonomy" id="57161"/>
    <lineage>
        <taxon>Eukaryota</taxon>
        <taxon>Fungi</taxon>
        <taxon>Dikarya</taxon>
        <taxon>Ascomycota</taxon>
        <taxon>Pezizomycotina</taxon>
        <taxon>Sordariomycetes</taxon>
        <taxon>Hypocreomycetidae</taxon>
        <taxon>Hypocreales</taxon>
        <taxon>Nectriaceae</taxon>
        <taxon>Fusarium</taxon>
        <taxon>Fusarium decemcellulare species complex</taxon>
    </lineage>
</organism>